<keyword evidence="1" id="KW-0812">Transmembrane</keyword>
<comment type="caution">
    <text evidence="2">The sequence shown here is derived from an EMBL/GenBank/DDBJ whole genome shotgun (WGS) entry which is preliminary data.</text>
</comment>
<feature type="transmembrane region" description="Helical" evidence="1">
    <location>
        <begin position="6"/>
        <end position="23"/>
    </location>
</feature>
<dbReference type="PANTHER" id="PTHR37422">
    <property type="entry name" value="TEICHURONIC ACID BIOSYNTHESIS PROTEIN TUAE"/>
    <property type="match status" value="1"/>
</dbReference>
<feature type="transmembrane region" description="Helical" evidence="1">
    <location>
        <begin position="323"/>
        <end position="351"/>
    </location>
</feature>
<dbReference type="PANTHER" id="PTHR37422:SF13">
    <property type="entry name" value="LIPOPOLYSACCHARIDE BIOSYNTHESIS PROTEIN PA4999-RELATED"/>
    <property type="match status" value="1"/>
</dbReference>
<protein>
    <recommendedName>
        <fullName evidence="4">O-antigen polymerase</fullName>
    </recommendedName>
</protein>
<organism evidence="2 3">
    <name type="scientific">Thiothrix lacustris</name>
    <dbReference type="NCBI Taxonomy" id="525917"/>
    <lineage>
        <taxon>Bacteria</taxon>
        <taxon>Pseudomonadati</taxon>
        <taxon>Pseudomonadota</taxon>
        <taxon>Gammaproteobacteria</taxon>
        <taxon>Thiotrichales</taxon>
        <taxon>Thiotrichaceae</taxon>
        <taxon>Thiothrix</taxon>
    </lineage>
</organism>
<gene>
    <name evidence="2" type="ORF">BWK73_32740</name>
</gene>
<feature type="transmembrane region" description="Helical" evidence="1">
    <location>
        <begin position="242"/>
        <end position="261"/>
    </location>
</feature>
<feature type="transmembrane region" description="Helical" evidence="1">
    <location>
        <begin position="207"/>
        <end position="233"/>
    </location>
</feature>
<accession>A0A1Y1QHM5</accession>
<feature type="transmembrane region" description="Helical" evidence="1">
    <location>
        <begin position="30"/>
        <end position="49"/>
    </location>
</feature>
<feature type="transmembrane region" description="Helical" evidence="1">
    <location>
        <begin position="55"/>
        <end position="72"/>
    </location>
</feature>
<proteinExistence type="predicted"/>
<evidence type="ECO:0000313" key="3">
    <source>
        <dbReference type="Proteomes" id="UP000192491"/>
    </source>
</evidence>
<feature type="transmembrane region" description="Helical" evidence="1">
    <location>
        <begin position="84"/>
        <end position="102"/>
    </location>
</feature>
<sequence length="436" mass="49851">MLRLIAILFIVSLFIPFEFYIMAGSVRIEAYRIVLGLGLLYAVFNFHQALQRADLVDILLLALTVIVFASFWHNHGLQKAVESTGIFAIETLGAFYVARLFITTPQRFYWVNQTFITLLALLTVIAFYEAFTQHRILHEIAEKITGHHALDPRLYTQDYVRNGIMRATSLFEHPILYGTLMALFFPFAILLVLRYRGTGHVLKLGGLTLSMILTLSSAPLLAIIFQGVTAILVKFWQNARQFWLSMFFGGLATALLIEAFSNRGFFGILISYLTFNPNTGYFRILQWEYTADDIRDNLILGIAHHDWTRPYWMEWMGNSIDSFWLLLILQHGVFALTLLLLACLYAVFNTLNLAHHHCEQHRWMVSAWIMSFMSLILIGFTVDYFGKLQPMFFFMLGAIGWAHYYPLSNRQAEELASADNSVNTSAPDKHSNGGTP</sequence>
<dbReference type="STRING" id="1123401.GCA_000621325_00483"/>
<keyword evidence="1" id="KW-0472">Membrane</keyword>
<evidence type="ECO:0000313" key="2">
    <source>
        <dbReference type="EMBL" id="OQX05744.1"/>
    </source>
</evidence>
<keyword evidence="1" id="KW-1133">Transmembrane helix</keyword>
<feature type="transmembrane region" description="Helical" evidence="1">
    <location>
        <begin position="363"/>
        <end position="382"/>
    </location>
</feature>
<reference evidence="2 3" key="1">
    <citation type="submission" date="2017-01" db="EMBL/GenBank/DDBJ databases">
        <title>Novel large sulfur bacteria in the metagenomes of groundwater-fed chemosynthetic microbial mats in the Lake Huron basin.</title>
        <authorList>
            <person name="Sharrar A.M."/>
            <person name="Flood B.E."/>
            <person name="Bailey J.V."/>
            <person name="Jones D.S."/>
            <person name="Biddanda B."/>
            <person name="Ruberg S.A."/>
            <person name="Marcus D.N."/>
            <person name="Dick G.J."/>
        </authorList>
    </citation>
    <scope>NUCLEOTIDE SEQUENCE [LARGE SCALE GENOMIC DNA]</scope>
    <source>
        <strain evidence="2">A8</strain>
    </source>
</reference>
<dbReference type="Proteomes" id="UP000192491">
    <property type="component" value="Unassembled WGS sequence"/>
</dbReference>
<dbReference type="EMBL" id="MTEJ01000275">
    <property type="protein sequence ID" value="OQX05744.1"/>
    <property type="molecule type" value="Genomic_DNA"/>
</dbReference>
<dbReference type="AlphaFoldDB" id="A0A1Y1QHM5"/>
<name>A0A1Y1QHM5_9GAMM</name>
<evidence type="ECO:0000256" key="1">
    <source>
        <dbReference type="SAM" id="Phobius"/>
    </source>
</evidence>
<dbReference type="InterPro" id="IPR051533">
    <property type="entry name" value="WaaL-like"/>
</dbReference>
<feature type="transmembrane region" description="Helical" evidence="1">
    <location>
        <begin position="175"/>
        <end position="195"/>
    </location>
</feature>
<evidence type="ECO:0008006" key="4">
    <source>
        <dbReference type="Google" id="ProtNLM"/>
    </source>
</evidence>
<feature type="transmembrane region" description="Helical" evidence="1">
    <location>
        <begin position="108"/>
        <end position="128"/>
    </location>
</feature>